<dbReference type="GO" id="GO:0005634">
    <property type="term" value="C:nucleus"/>
    <property type="evidence" value="ECO:0007669"/>
    <property type="project" value="TreeGrafter"/>
</dbReference>
<dbReference type="PRINTS" id="PR00320">
    <property type="entry name" value="GPROTEINBRPT"/>
</dbReference>
<feature type="repeat" description="WD" evidence="3">
    <location>
        <begin position="59"/>
        <end position="98"/>
    </location>
</feature>
<dbReference type="GO" id="GO:0016874">
    <property type="term" value="F:ligase activity"/>
    <property type="evidence" value="ECO:0007669"/>
    <property type="project" value="UniProtKB-KW"/>
</dbReference>
<keyword evidence="2" id="KW-0677">Repeat</keyword>
<protein>
    <submittedName>
        <fullName evidence="4">SCF ubiquitin ligase complex subunit cdc4</fullName>
    </submittedName>
</protein>
<evidence type="ECO:0000256" key="1">
    <source>
        <dbReference type="ARBA" id="ARBA00022574"/>
    </source>
</evidence>
<evidence type="ECO:0000313" key="5">
    <source>
        <dbReference type="Proteomes" id="UP001383192"/>
    </source>
</evidence>
<dbReference type="EMBL" id="JAYKXP010000035">
    <property type="protein sequence ID" value="KAK7040830.1"/>
    <property type="molecule type" value="Genomic_DNA"/>
</dbReference>
<feature type="repeat" description="WD" evidence="3">
    <location>
        <begin position="183"/>
        <end position="214"/>
    </location>
</feature>
<dbReference type="PROSITE" id="PS50082">
    <property type="entry name" value="WD_REPEATS_2"/>
    <property type="match status" value="4"/>
</dbReference>
<dbReference type="Proteomes" id="UP001383192">
    <property type="component" value="Unassembled WGS sequence"/>
</dbReference>
<dbReference type="InterPro" id="IPR036322">
    <property type="entry name" value="WD40_repeat_dom_sf"/>
</dbReference>
<sequence>MSAPNTYPKHISIPAHGHSVVTCLLFALVPSKGHRIISASDDHTIHVHDPQTAELEMSLEGHEGGIWALGAREGMLVSGSTDRTVRVWDLENGKCTHIFGGHTSTVRCLAVVDPAEVDKDIGEDSTKAEERLNRPLIVSGSRDHSLRVWSFPGKNDQEYKSIDGENDEYSQNTDDNPYHLHHLEGHDDAVRALAARGRTAVSGSYDYTVRVWDIIDGVCRWVLTGHTQKVYTVVLDSTRNQTMSGSMDGTIRIWSLTEGTCICVLLGHTSLVGLLGLSPSYLVSGAADATLRVWNPDTGEVKHVLTAHTGAITCFQNDDTKIVSGGDETLKVWDLKGDASSAGGDEDGMLPSKDLLSGITNVWQVAFHGRWCVAASNKADGTVLDFWDFGKEDWGYHDVPV</sequence>
<dbReference type="PROSITE" id="PS00678">
    <property type="entry name" value="WD_REPEATS_1"/>
    <property type="match status" value="2"/>
</dbReference>
<dbReference type="Pfam" id="PF00400">
    <property type="entry name" value="WD40"/>
    <property type="match status" value="7"/>
</dbReference>
<keyword evidence="4" id="KW-0436">Ligase</keyword>
<dbReference type="InterPro" id="IPR019775">
    <property type="entry name" value="WD40_repeat_CS"/>
</dbReference>
<dbReference type="GO" id="GO:0005737">
    <property type="term" value="C:cytoplasm"/>
    <property type="evidence" value="ECO:0007669"/>
    <property type="project" value="TreeGrafter"/>
</dbReference>
<dbReference type="GO" id="GO:0043130">
    <property type="term" value="F:ubiquitin binding"/>
    <property type="evidence" value="ECO:0007669"/>
    <property type="project" value="TreeGrafter"/>
</dbReference>
<reference evidence="4 5" key="1">
    <citation type="submission" date="2024-01" db="EMBL/GenBank/DDBJ databases">
        <title>A draft genome for a cacao thread blight-causing isolate of Paramarasmius palmivorus.</title>
        <authorList>
            <person name="Baruah I.K."/>
            <person name="Bukari Y."/>
            <person name="Amoako-Attah I."/>
            <person name="Meinhardt L.W."/>
            <person name="Bailey B.A."/>
            <person name="Cohen S.P."/>
        </authorList>
    </citation>
    <scope>NUCLEOTIDE SEQUENCE [LARGE SCALE GENOMIC DNA]</scope>
    <source>
        <strain evidence="4 5">GH-12</strain>
    </source>
</reference>
<dbReference type="SMART" id="SM00320">
    <property type="entry name" value="WD40"/>
    <property type="match status" value="7"/>
</dbReference>
<evidence type="ECO:0000313" key="4">
    <source>
        <dbReference type="EMBL" id="KAK7040830.1"/>
    </source>
</evidence>
<dbReference type="InterPro" id="IPR020472">
    <property type="entry name" value="WD40_PAC1"/>
</dbReference>
<name>A0AAW0CQC5_9AGAR</name>
<dbReference type="GO" id="GO:0010992">
    <property type="term" value="P:ubiquitin recycling"/>
    <property type="evidence" value="ECO:0007669"/>
    <property type="project" value="TreeGrafter"/>
</dbReference>
<keyword evidence="5" id="KW-1185">Reference proteome</keyword>
<feature type="repeat" description="WD" evidence="3">
    <location>
        <begin position="265"/>
        <end position="304"/>
    </location>
</feature>
<dbReference type="PROSITE" id="PS50294">
    <property type="entry name" value="WD_REPEATS_REGION"/>
    <property type="match status" value="4"/>
</dbReference>
<proteinExistence type="predicted"/>
<dbReference type="CDD" id="cd00200">
    <property type="entry name" value="WD40"/>
    <property type="match status" value="1"/>
</dbReference>
<dbReference type="AlphaFoldDB" id="A0AAW0CQC5"/>
<dbReference type="Gene3D" id="2.130.10.10">
    <property type="entry name" value="YVTN repeat-like/Quinoprotein amine dehydrogenase"/>
    <property type="match status" value="1"/>
</dbReference>
<dbReference type="InterPro" id="IPR001680">
    <property type="entry name" value="WD40_rpt"/>
</dbReference>
<evidence type="ECO:0000256" key="2">
    <source>
        <dbReference type="ARBA" id="ARBA00022737"/>
    </source>
</evidence>
<accession>A0AAW0CQC5</accession>
<gene>
    <name evidence="4" type="primary">CDC4_1</name>
    <name evidence="4" type="ORF">VNI00_009426</name>
</gene>
<evidence type="ECO:0000256" key="3">
    <source>
        <dbReference type="PROSITE-ProRule" id="PRU00221"/>
    </source>
</evidence>
<feature type="repeat" description="WD" evidence="3">
    <location>
        <begin position="223"/>
        <end position="264"/>
    </location>
</feature>
<dbReference type="PANTHER" id="PTHR19849:SF1">
    <property type="entry name" value="F-BOX_WD REPEAT-CONTAINING PROTEIN 7"/>
    <property type="match status" value="1"/>
</dbReference>
<organism evidence="4 5">
    <name type="scientific">Paramarasmius palmivorus</name>
    <dbReference type="NCBI Taxonomy" id="297713"/>
    <lineage>
        <taxon>Eukaryota</taxon>
        <taxon>Fungi</taxon>
        <taxon>Dikarya</taxon>
        <taxon>Basidiomycota</taxon>
        <taxon>Agaricomycotina</taxon>
        <taxon>Agaricomycetes</taxon>
        <taxon>Agaricomycetidae</taxon>
        <taxon>Agaricales</taxon>
        <taxon>Marasmiineae</taxon>
        <taxon>Marasmiaceae</taxon>
        <taxon>Paramarasmius</taxon>
    </lineage>
</organism>
<comment type="caution">
    <text evidence="4">The sequence shown here is derived from an EMBL/GenBank/DDBJ whole genome shotgun (WGS) entry which is preliminary data.</text>
</comment>
<dbReference type="GO" id="GO:0043161">
    <property type="term" value="P:proteasome-mediated ubiquitin-dependent protein catabolic process"/>
    <property type="evidence" value="ECO:0007669"/>
    <property type="project" value="TreeGrafter"/>
</dbReference>
<dbReference type="PANTHER" id="PTHR19849">
    <property type="entry name" value="PHOSPHOLIPASE A-2-ACTIVATING PROTEIN"/>
    <property type="match status" value="1"/>
</dbReference>
<dbReference type="SUPFAM" id="SSF50978">
    <property type="entry name" value="WD40 repeat-like"/>
    <property type="match status" value="1"/>
</dbReference>
<dbReference type="InterPro" id="IPR015943">
    <property type="entry name" value="WD40/YVTN_repeat-like_dom_sf"/>
</dbReference>
<keyword evidence="1 3" id="KW-0853">WD repeat</keyword>